<reference evidence="2 3" key="1">
    <citation type="submission" date="2018-10" db="EMBL/GenBank/DDBJ databases">
        <title>Draft genome sequence of Bacillus salarius IM0101, isolated from a hypersaline soil in Inner Mongolia, China.</title>
        <authorList>
            <person name="Yamprayoonswat W."/>
            <person name="Boonvisut S."/>
            <person name="Jumpathong W."/>
            <person name="Sittihan S."/>
            <person name="Ruangsuj P."/>
            <person name="Wanthongcharoen S."/>
            <person name="Thongpramul N."/>
            <person name="Pimmason S."/>
            <person name="Yu B."/>
            <person name="Yasawong M."/>
        </authorList>
    </citation>
    <scope>NUCLEOTIDE SEQUENCE [LARGE SCALE GENOMIC DNA]</scope>
    <source>
        <strain evidence="2 3">IM0101</strain>
    </source>
</reference>
<gene>
    <name evidence="2" type="ORF">D7Z54_04080</name>
</gene>
<dbReference type="OrthoDB" id="2845539at2"/>
<comment type="caution">
    <text evidence="2">The sequence shown here is derived from an EMBL/GenBank/DDBJ whole genome shotgun (WGS) entry which is preliminary data.</text>
</comment>
<evidence type="ECO:0000313" key="3">
    <source>
        <dbReference type="Proteomes" id="UP000275076"/>
    </source>
</evidence>
<evidence type="ECO:0000313" key="2">
    <source>
        <dbReference type="EMBL" id="RSL34346.1"/>
    </source>
</evidence>
<dbReference type="PANTHER" id="PTHR11786:SF0">
    <property type="entry name" value="ARYLAMINE N-ACETYLTRANSFERASE 4-RELATED"/>
    <property type="match status" value="1"/>
</dbReference>
<dbReference type="Gene3D" id="3.30.2140.20">
    <property type="match status" value="1"/>
</dbReference>
<keyword evidence="3" id="KW-1185">Reference proteome</keyword>
<dbReference type="RefSeq" id="WP_125554581.1">
    <property type="nucleotide sequence ID" value="NZ_RBVX01000003.1"/>
</dbReference>
<evidence type="ECO:0000256" key="1">
    <source>
        <dbReference type="ARBA" id="ARBA00006547"/>
    </source>
</evidence>
<dbReference type="InterPro" id="IPR038765">
    <property type="entry name" value="Papain-like_cys_pep_sf"/>
</dbReference>
<dbReference type="InterPro" id="IPR001447">
    <property type="entry name" value="Arylamine_N-AcTrfase"/>
</dbReference>
<keyword evidence="2" id="KW-0808">Transferase</keyword>
<dbReference type="AlphaFoldDB" id="A0A428N7I1"/>
<protein>
    <submittedName>
        <fullName evidence="2">Arylamine N-acetyltransferase</fullName>
    </submittedName>
</protein>
<name>A0A428N7I1_9BACI</name>
<dbReference type="InterPro" id="IPR053710">
    <property type="entry name" value="Arylamine_NAT_domain_sf"/>
</dbReference>
<dbReference type="EMBL" id="RBVX01000003">
    <property type="protein sequence ID" value="RSL34346.1"/>
    <property type="molecule type" value="Genomic_DNA"/>
</dbReference>
<sequence>MTGNWKKQYLNTLNLQDETPSRRYLKKVIRAHVRTFPFENVSKLLIAETYDGSAPITNVEEFLESHWEYQTGGTCFALNSCLYQLLCALGFEGYLIRPGEEHMAVIIKDPESDGNLLYVDAGTTAPLFDPIPFYGRRHSIPPFAGERLLFLPEKEKGVYTYIRMRGQHIIDKKWTFSVHDAMSIEDFKPWITSTFQSNAVFMNMLRCQVWQPEKRKGLSLTNKRFSVRNGNGAILTKHLPDKDALLEVIHDEFQMPSLPVTKAIHILEQKGIYLFEK</sequence>
<dbReference type="SUPFAM" id="SSF54001">
    <property type="entry name" value="Cysteine proteinases"/>
    <property type="match status" value="1"/>
</dbReference>
<organism evidence="2 3">
    <name type="scientific">Salibacterium salarium</name>
    <dbReference type="NCBI Taxonomy" id="284579"/>
    <lineage>
        <taxon>Bacteria</taxon>
        <taxon>Bacillati</taxon>
        <taxon>Bacillota</taxon>
        <taxon>Bacilli</taxon>
        <taxon>Bacillales</taxon>
        <taxon>Bacillaceae</taxon>
    </lineage>
</organism>
<dbReference type="GO" id="GO:0016407">
    <property type="term" value="F:acetyltransferase activity"/>
    <property type="evidence" value="ECO:0007669"/>
    <property type="project" value="InterPro"/>
</dbReference>
<dbReference type="Proteomes" id="UP000275076">
    <property type="component" value="Unassembled WGS sequence"/>
</dbReference>
<proteinExistence type="inferred from homology"/>
<accession>A0A428N7I1</accession>
<dbReference type="PANTHER" id="PTHR11786">
    <property type="entry name" value="N-HYDROXYARYLAMINE O-ACETYLTRANSFERASE"/>
    <property type="match status" value="1"/>
</dbReference>
<comment type="similarity">
    <text evidence="1">Belongs to the arylamine N-acetyltransferase family.</text>
</comment>
<dbReference type="Pfam" id="PF00797">
    <property type="entry name" value="Acetyltransf_2"/>
    <property type="match status" value="1"/>
</dbReference>